<sequence length="216" mass="25326">MSTQTIDLSTLSASELKAELERRQEAEIQGYKTAKKQFRTDKDNFALHAAGKFKQLQKEMKEIKEYTIREANKLYDRMYTIEGKEPKETKSFSLKNEEDTIKVTVDRQERFEFNEEATVHINAIKDIFREKFEARHKGMYNLLDGLLIKGTKGEYDPKLLAKARKQVRELGDDNLIAEFDKLDDCQRVVGSSLYCRLYMKDDKQKWQDVSLQFSSL</sequence>
<organism evidence="1 2">
    <name type="scientific">Aequorivita ciconiae</name>
    <dbReference type="NCBI Taxonomy" id="2494375"/>
    <lineage>
        <taxon>Bacteria</taxon>
        <taxon>Pseudomonadati</taxon>
        <taxon>Bacteroidota</taxon>
        <taxon>Flavobacteriia</taxon>
        <taxon>Flavobacteriales</taxon>
        <taxon>Flavobacteriaceae</taxon>
        <taxon>Aequorivita</taxon>
    </lineage>
</organism>
<proteinExistence type="predicted"/>
<reference evidence="1 2" key="1">
    <citation type="submission" date="2019-01" db="EMBL/GenBank/DDBJ databases">
        <title>Complete genome sequencing of Aequorivita sp. H23M31.</title>
        <authorList>
            <person name="Bae J.-W."/>
        </authorList>
    </citation>
    <scope>NUCLEOTIDE SEQUENCE [LARGE SCALE GENOMIC DNA]</scope>
    <source>
        <strain evidence="1 2">H23M31</strain>
    </source>
</reference>
<accession>A0A410G287</accession>
<keyword evidence="2" id="KW-1185">Reference proteome</keyword>
<dbReference type="Proteomes" id="UP000285517">
    <property type="component" value="Chromosome"/>
</dbReference>
<gene>
    <name evidence="1" type="ORF">EI546_06420</name>
</gene>
<dbReference type="InterPro" id="IPR021505">
    <property type="entry name" value="Phage_B3_Orf6"/>
</dbReference>
<dbReference type="Pfam" id="PF11363">
    <property type="entry name" value="DUF3164"/>
    <property type="match status" value="1"/>
</dbReference>
<name>A0A410G287_9FLAO</name>
<evidence type="ECO:0000313" key="1">
    <source>
        <dbReference type="EMBL" id="QAA81384.1"/>
    </source>
</evidence>
<protein>
    <submittedName>
        <fullName evidence="1">DUF3164 family protein</fullName>
    </submittedName>
</protein>
<dbReference type="OrthoDB" id="1430456at2"/>
<dbReference type="AlphaFoldDB" id="A0A410G287"/>
<dbReference type="EMBL" id="CP034951">
    <property type="protein sequence ID" value="QAA81384.1"/>
    <property type="molecule type" value="Genomic_DNA"/>
</dbReference>
<dbReference type="KEGG" id="aev:EI546_06420"/>
<dbReference type="RefSeq" id="WP_128249772.1">
    <property type="nucleotide sequence ID" value="NZ_CP034951.1"/>
</dbReference>
<evidence type="ECO:0000313" key="2">
    <source>
        <dbReference type="Proteomes" id="UP000285517"/>
    </source>
</evidence>